<dbReference type="EMBL" id="RAVZ01000138">
    <property type="protein sequence ID" value="RKG85216.1"/>
    <property type="molecule type" value="Genomic_DNA"/>
</dbReference>
<accession>A0A3A8IRQ4</accession>
<protein>
    <submittedName>
        <fullName evidence="2">Uncharacterized protein</fullName>
    </submittedName>
</protein>
<dbReference type="RefSeq" id="WP_120542320.1">
    <property type="nucleotide sequence ID" value="NZ_RAVZ01000138.1"/>
</dbReference>
<organism evidence="2 3">
    <name type="scientific">Corallococcus terminator</name>
    <dbReference type="NCBI Taxonomy" id="2316733"/>
    <lineage>
        <taxon>Bacteria</taxon>
        <taxon>Pseudomonadati</taxon>
        <taxon>Myxococcota</taxon>
        <taxon>Myxococcia</taxon>
        <taxon>Myxococcales</taxon>
        <taxon>Cystobacterineae</taxon>
        <taxon>Myxococcaceae</taxon>
        <taxon>Corallococcus</taxon>
    </lineage>
</organism>
<comment type="caution">
    <text evidence="2">The sequence shown here is derived from an EMBL/GenBank/DDBJ whole genome shotgun (WGS) entry which is preliminary data.</text>
</comment>
<feature type="transmembrane region" description="Helical" evidence="1">
    <location>
        <begin position="20"/>
        <end position="39"/>
    </location>
</feature>
<dbReference type="OrthoDB" id="5516795at2"/>
<dbReference type="Proteomes" id="UP000268094">
    <property type="component" value="Unassembled WGS sequence"/>
</dbReference>
<evidence type="ECO:0000313" key="3">
    <source>
        <dbReference type="Proteomes" id="UP000268094"/>
    </source>
</evidence>
<name>A0A3A8IRQ4_9BACT</name>
<keyword evidence="1" id="KW-1133">Transmembrane helix</keyword>
<gene>
    <name evidence="2" type="ORF">D7V88_20320</name>
</gene>
<keyword evidence="1" id="KW-0472">Membrane</keyword>
<dbReference type="AlphaFoldDB" id="A0A3A8IRQ4"/>
<keyword evidence="1" id="KW-0812">Transmembrane</keyword>
<proteinExistence type="predicted"/>
<evidence type="ECO:0000256" key="1">
    <source>
        <dbReference type="SAM" id="Phobius"/>
    </source>
</evidence>
<keyword evidence="3" id="KW-1185">Reference proteome</keyword>
<sequence length="171" mass="18138">MQPPPPPSGAGHPRRSKAIVVGLVAAVVAGLGLSLLLILTGPTRSGGRASPEQLANEARIQVLALCDAVQAYRDEHGNYVPIAPFPSPVPKNGEAVPFAQDHEDFHRIGFEPGPTVHFQYEVTVQESPVGEPEVSCLARADADGDGLNAVYRVRLDANGMTSPMEVEREGE</sequence>
<evidence type="ECO:0000313" key="2">
    <source>
        <dbReference type="EMBL" id="RKG85216.1"/>
    </source>
</evidence>
<reference evidence="3" key="1">
    <citation type="submission" date="2018-09" db="EMBL/GenBank/DDBJ databases">
        <authorList>
            <person name="Livingstone P.G."/>
            <person name="Whitworth D.E."/>
        </authorList>
    </citation>
    <scope>NUCLEOTIDE SEQUENCE [LARGE SCALE GENOMIC DNA]</scope>
    <source>
        <strain evidence="3">CA054A</strain>
    </source>
</reference>